<dbReference type="Gene3D" id="1.10.533.10">
    <property type="entry name" value="Death Domain, Fas"/>
    <property type="match status" value="1"/>
</dbReference>
<proteinExistence type="predicted"/>
<name>A0A226EUT6_FOLCA</name>
<dbReference type="SUPFAM" id="SSF47986">
    <property type="entry name" value="DEATH domain"/>
    <property type="match status" value="1"/>
</dbReference>
<dbReference type="InterPro" id="IPR000488">
    <property type="entry name" value="Death_dom"/>
</dbReference>
<feature type="domain" description="Death" evidence="1">
    <location>
        <begin position="26"/>
        <end position="97"/>
    </location>
</feature>
<dbReference type="PROSITE" id="PS50017">
    <property type="entry name" value="DEATH_DOMAIN"/>
    <property type="match status" value="1"/>
</dbReference>
<dbReference type="CDD" id="cd01670">
    <property type="entry name" value="Death"/>
    <property type="match status" value="1"/>
</dbReference>
<sequence length="247" mass="29427">MDCKISSRQKPRIVDILINDPIIVNDWSRFVAYLGPSEIHGHKFVQLNVNQTPFDLFTSIIDAWSSANGSTATIRNLVDCLRYIEVKDCAERIEAYVRNNVQDREEEIEDTYITTIFGRFHSFFDPEMCHIFVTDYYERFDSVTFAHIQSDRVLQLAKQYCEISYLEDHHETLRDILSRENNGIFIRDMLQCCLRSLQRYSLKVLDFKHFTAFSRHLEEDKYRRAVELEMLINFNKGMRRFLQLEIR</sequence>
<dbReference type="EMBL" id="LNIX01000001">
    <property type="protein sequence ID" value="OXA61352.1"/>
    <property type="molecule type" value="Genomic_DNA"/>
</dbReference>
<gene>
    <name evidence="2" type="ORF">Fcan01_00382</name>
</gene>
<dbReference type="Proteomes" id="UP000198287">
    <property type="component" value="Unassembled WGS sequence"/>
</dbReference>
<evidence type="ECO:0000313" key="2">
    <source>
        <dbReference type="EMBL" id="OXA61352.1"/>
    </source>
</evidence>
<keyword evidence="3" id="KW-1185">Reference proteome</keyword>
<protein>
    <submittedName>
        <fullName evidence="2">Cytochrome P450 119</fullName>
    </submittedName>
</protein>
<organism evidence="2 3">
    <name type="scientific">Folsomia candida</name>
    <name type="common">Springtail</name>
    <dbReference type="NCBI Taxonomy" id="158441"/>
    <lineage>
        <taxon>Eukaryota</taxon>
        <taxon>Metazoa</taxon>
        <taxon>Ecdysozoa</taxon>
        <taxon>Arthropoda</taxon>
        <taxon>Hexapoda</taxon>
        <taxon>Collembola</taxon>
        <taxon>Entomobryomorpha</taxon>
        <taxon>Isotomoidea</taxon>
        <taxon>Isotomidae</taxon>
        <taxon>Proisotominae</taxon>
        <taxon>Folsomia</taxon>
    </lineage>
</organism>
<comment type="caution">
    <text evidence="2">The sequence shown here is derived from an EMBL/GenBank/DDBJ whole genome shotgun (WGS) entry which is preliminary data.</text>
</comment>
<evidence type="ECO:0000313" key="3">
    <source>
        <dbReference type="Proteomes" id="UP000198287"/>
    </source>
</evidence>
<evidence type="ECO:0000259" key="1">
    <source>
        <dbReference type="PROSITE" id="PS50017"/>
    </source>
</evidence>
<dbReference type="InterPro" id="IPR011029">
    <property type="entry name" value="DEATH-like_dom_sf"/>
</dbReference>
<dbReference type="GO" id="GO:0007165">
    <property type="term" value="P:signal transduction"/>
    <property type="evidence" value="ECO:0007669"/>
    <property type="project" value="InterPro"/>
</dbReference>
<dbReference type="Pfam" id="PF00531">
    <property type="entry name" value="Death"/>
    <property type="match status" value="1"/>
</dbReference>
<accession>A0A226EUT6</accession>
<reference evidence="2 3" key="1">
    <citation type="submission" date="2015-12" db="EMBL/GenBank/DDBJ databases">
        <title>The genome of Folsomia candida.</title>
        <authorList>
            <person name="Faddeeva A."/>
            <person name="Derks M.F."/>
            <person name="Anvar Y."/>
            <person name="Smit S."/>
            <person name="Van Straalen N."/>
            <person name="Roelofs D."/>
        </authorList>
    </citation>
    <scope>NUCLEOTIDE SEQUENCE [LARGE SCALE GENOMIC DNA]</scope>
    <source>
        <strain evidence="2 3">VU population</strain>
        <tissue evidence="2">Whole body</tissue>
    </source>
</reference>
<dbReference type="AlphaFoldDB" id="A0A226EUT6"/>